<keyword evidence="2" id="KW-1185">Reference proteome</keyword>
<organism evidence="1 2">
    <name type="scientific">Toxocara canis</name>
    <name type="common">Canine roundworm</name>
    <dbReference type="NCBI Taxonomy" id="6265"/>
    <lineage>
        <taxon>Eukaryota</taxon>
        <taxon>Metazoa</taxon>
        <taxon>Ecdysozoa</taxon>
        <taxon>Nematoda</taxon>
        <taxon>Chromadorea</taxon>
        <taxon>Rhabditida</taxon>
        <taxon>Spirurina</taxon>
        <taxon>Ascaridomorpha</taxon>
        <taxon>Ascaridoidea</taxon>
        <taxon>Toxocaridae</taxon>
        <taxon>Toxocara</taxon>
    </lineage>
</organism>
<reference evidence="1 2" key="1">
    <citation type="submission" date="2014-11" db="EMBL/GenBank/DDBJ databases">
        <title>Genetic blueprint of the zoonotic pathogen Toxocara canis.</title>
        <authorList>
            <person name="Zhu X.-Q."/>
            <person name="Korhonen P.K."/>
            <person name="Cai H."/>
            <person name="Young N.D."/>
            <person name="Nejsum P."/>
            <person name="von Samson-Himmelstjerna G."/>
            <person name="Boag P.R."/>
            <person name="Tan P."/>
            <person name="Li Q."/>
            <person name="Min J."/>
            <person name="Yang Y."/>
            <person name="Wang X."/>
            <person name="Fang X."/>
            <person name="Hall R.S."/>
            <person name="Hofmann A."/>
            <person name="Sternberg P.W."/>
            <person name="Jex A.R."/>
            <person name="Gasser R.B."/>
        </authorList>
    </citation>
    <scope>NUCLEOTIDE SEQUENCE [LARGE SCALE GENOMIC DNA]</scope>
    <source>
        <strain evidence="1">PN_DK_2014</strain>
    </source>
</reference>
<evidence type="ECO:0000313" key="2">
    <source>
        <dbReference type="Proteomes" id="UP000031036"/>
    </source>
</evidence>
<dbReference type="Proteomes" id="UP000031036">
    <property type="component" value="Unassembled WGS sequence"/>
</dbReference>
<dbReference type="AlphaFoldDB" id="A0A0B2VYQ0"/>
<accession>A0A0B2VYQ0</accession>
<dbReference type="EMBL" id="JPKZ01000522">
    <property type="protein sequence ID" value="KHN86753.1"/>
    <property type="molecule type" value="Genomic_DNA"/>
</dbReference>
<protein>
    <submittedName>
        <fullName evidence="1">Uncharacterized protein</fullName>
    </submittedName>
</protein>
<proteinExistence type="predicted"/>
<gene>
    <name evidence="1" type="ORF">Tcan_00112</name>
</gene>
<evidence type="ECO:0000313" key="1">
    <source>
        <dbReference type="EMBL" id="KHN86753.1"/>
    </source>
</evidence>
<sequence length="128" mass="14941">MLMVVSRCSWSSLYACPRRSMTWLSLNAYSHRSMLVVFAQWLRSSPDCDLRLMRRTFISIVSTAVINYPQTALVYSTVILLGCASKQFVWFNRIFVNRKAHHSIYACCKLLMIVTVQDDFCLRKRSMK</sequence>
<name>A0A0B2VYQ0_TOXCA</name>
<comment type="caution">
    <text evidence="1">The sequence shown here is derived from an EMBL/GenBank/DDBJ whole genome shotgun (WGS) entry which is preliminary data.</text>
</comment>